<dbReference type="VEuPathDB" id="FungiDB:H310_01682"/>
<protein>
    <submittedName>
        <fullName evidence="2">Uncharacterized protein</fullName>
    </submittedName>
</protein>
<reference evidence="2 3" key="1">
    <citation type="submission" date="2018-08" db="EMBL/GenBank/DDBJ databases">
        <title>Aphanomyces genome sequencing and annotation.</title>
        <authorList>
            <person name="Minardi D."/>
            <person name="Oidtmann B."/>
            <person name="Van Der Giezen M."/>
            <person name="Studholme D.J."/>
        </authorList>
    </citation>
    <scope>NUCLEOTIDE SEQUENCE [LARGE SCALE GENOMIC DNA]</scope>
    <source>
        <strain evidence="2 3">NJM0002</strain>
    </source>
</reference>
<feature type="region of interest" description="Disordered" evidence="1">
    <location>
        <begin position="94"/>
        <end position="129"/>
    </location>
</feature>
<name>A0A418AMR4_9STRA</name>
<evidence type="ECO:0000313" key="2">
    <source>
        <dbReference type="EMBL" id="RHY26119.1"/>
    </source>
</evidence>
<comment type="caution">
    <text evidence="2">The sequence shown here is derived from an EMBL/GenBank/DDBJ whole genome shotgun (WGS) entry which is preliminary data.</text>
</comment>
<dbReference type="EMBL" id="QUSY01001084">
    <property type="protein sequence ID" value="RHY26119.1"/>
    <property type="molecule type" value="Genomic_DNA"/>
</dbReference>
<dbReference type="Proteomes" id="UP000285060">
    <property type="component" value="Unassembled WGS sequence"/>
</dbReference>
<dbReference type="AlphaFoldDB" id="A0A418AMR4"/>
<sequence>MGKKDRKQIQLTDEMDEALLKEVVRLGPYEVGHGKVAATRAKAALVMQEYEPSISARTCQVRCDTLLQGFARQNQKSMRASGVDEDLGDMTKLKQDILDQREDAKSKKTRKREDERDRQDLLDQAGEKACNDAEERVAKRMALGTMPVTIKRDAARDPTDLLLAFETKRHDDDHAYPMQRLKFEQDEQEIRRNEQRQMAMLHEMLIDKL</sequence>
<gene>
    <name evidence="2" type="ORF">DYB32_007857</name>
</gene>
<accession>A0A418AMR4</accession>
<keyword evidence="3" id="KW-1185">Reference proteome</keyword>
<evidence type="ECO:0000313" key="3">
    <source>
        <dbReference type="Proteomes" id="UP000285060"/>
    </source>
</evidence>
<proteinExistence type="predicted"/>
<evidence type="ECO:0000256" key="1">
    <source>
        <dbReference type="SAM" id="MobiDB-lite"/>
    </source>
</evidence>
<organism evidence="2 3">
    <name type="scientific">Aphanomyces invadans</name>
    <dbReference type="NCBI Taxonomy" id="157072"/>
    <lineage>
        <taxon>Eukaryota</taxon>
        <taxon>Sar</taxon>
        <taxon>Stramenopiles</taxon>
        <taxon>Oomycota</taxon>
        <taxon>Saprolegniomycetes</taxon>
        <taxon>Saprolegniales</taxon>
        <taxon>Verrucalvaceae</taxon>
        <taxon>Aphanomyces</taxon>
    </lineage>
</organism>